<gene>
    <name evidence="1" type="ORF">LOK49_LG03G03424</name>
</gene>
<keyword evidence="2" id="KW-1185">Reference proteome</keyword>
<accession>A0ACC0I6G5</accession>
<dbReference type="EMBL" id="CM045763">
    <property type="protein sequence ID" value="KAI8021151.1"/>
    <property type="molecule type" value="Genomic_DNA"/>
</dbReference>
<evidence type="ECO:0000313" key="2">
    <source>
        <dbReference type="Proteomes" id="UP001060215"/>
    </source>
</evidence>
<name>A0ACC0I6G5_9ERIC</name>
<evidence type="ECO:0000313" key="1">
    <source>
        <dbReference type="EMBL" id="KAI8021151.1"/>
    </source>
</evidence>
<protein>
    <submittedName>
        <fullName evidence="1">Patatin-like protein 2</fullName>
    </submittedName>
</protein>
<sequence>MADDLFSKRQVTILSIDGGGIRGVIPLKVLQFLEDELEILENGNKQKQEGEASNKKVRLADYFDVIAGTSAGALITSLLASPSPRTAEEIIDLFCKEGPKIFSNPGDTIEENSEQHNTTPTSMLGKAANWYYKKTKKTVTKTVKELLAGRPKVIIDNWMEPYTAIFKPVYTGERLNEVAEEVLGKDTLLKDLSTNIVIPTFDVKKDSPVVFTTRLTMLAIREASKLFPEAGDYSNYLILSLGTGKEKLSGGRPLLTGAGIFDWFCGLESIKNLNLKIPPLVDMLFRVSEDITVMMTSYTLGERNLRNYLRIQDYELKPEHAEIDNVNRKNINDLKRIGRDLISRYVAIPNSETGLPNVIFKEDEKNHSPNNLPPKNQDELKCFAKRLYDERRRRMPYN</sequence>
<reference evidence="1 2" key="1">
    <citation type="journal article" date="2022" name="Plant J.">
        <title>Chromosome-level genome of Camellia lanceoleosa provides a valuable resource for understanding genome evolution and self-incompatibility.</title>
        <authorList>
            <person name="Gong W."/>
            <person name="Xiao S."/>
            <person name="Wang L."/>
            <person name="Liao Z."/>
            <person name="Chang Y."/>
            <person name="Mo W."/>
            <person name="Hu G."/>
            <person name="Li W."/>
            <person name="Zhao G."/>
            <person name="Zhu H."/>
            <person name="Hu X."/>
            <person name="Ji K."/>
            <person name="Xiang X."/>
            <person name="Song Q."/>
            <person name="Yuan D."/>
            <person name="Jin S."/>
            <person name="Zhang L."/>
        </authorList>
    </citation>
    <scope>NUCLEOTIDE SEQUENCE [LARGE SCALE GENOMIC DNA]</scope>
    <source>
        <strain evidence="1">SQ_2022a</strain>
    </source>
</reference>
<dbReference type="Proteomes" id="UP001060215">
    <property type="component" value="Chromosome 6"/>
</dbReference>
<comment type="caution">
    <text evidence="1">The sequence shown here is derived from an EMBL/GenBank/DDBJ whole genome shotgun (WGS) entry which is preliminary data.</text>
</comment>
<proteinExistence type="predicted"/>
<organism evidence="1 2">
    <name type="scientific">Camellia lanceoleosa</name>
    <dbReference type="NCBI Taxonomy" id="1840588"/>
    <lineage>
        <taxon>Eukaryota</taxon>
        <taxon>Viridiplantae</taxon>
        <taxon>Streptophyta</taxon>
        <taxon>Embryophyta</taxon>
        <taxon>Tracheophyta</taxon>
        <taxon>Spermatophyta</taxon>
        <taxon>Magnoliopsida</taxon>
        <taxon>eudicotyledons</taxon>
        <taxon>Gunneridae</taxon>
        <taxon>Pentapetalae</taxon>
        <taxon>asterids</taxon>
        <taxon>Ericales</taxon>
        <taxon>Theaceae</taxon>
        <taxon>Camellia</taxon>
    </lineage>
</organism>